<proteinExistence type="predicted"/>
<dbReference type="Pfam" id="PF13535">
    <property type="entry name" value="ATP-grasp_4"/>
    <property type="match status" value="1"/>
</dbReference>
<dbReference type="AlphaFoldDB" id="A0A644XNM1"/>
<feature type="domain" description="ATP-grasp" evidence="4">
    <location>
        <begin position="120"/>
        <end position="317"/>
    </location>
</feature>
<dbReference type="PROSITE" id="PS50975">
    <property type="entry name" value="ATP_GRASP"/>
    <property type="match status" value="1"/>
</dbReference>
<dbReference type="SUPFAM" id="SSF56059">
    <property type="entry name" value="Glutathione synthetase ATP-binding domain-like"/>
    <property type="match status" value="1"/>
</dbReference>
<dbReference type="Gene3D" id="3.30.470.20">
    <property type="entry name" value="ATP-grasp fold, B domain"/>
    <property type="match status" value="1"/>
</dbReference>
<reference evidence="5" key="1">
    <citation type="submission" date="2019-08" db="EMBL/GenBank/DDBJ databases">
        <authorList>
            <person name="Kucharzyk K."/>
            <person name="Murdoch R.W."/>
            <person name="Higgins S."/>
            <person name="Loffler F."/>
        </authorList>
    </citation>
    <scope>NUCLEOTIDE SEQUENCE</scope>
</reference>
<gene>
    <name evidence="5" type="ORF">SDC9_64185</name>
</gene>
<organism evidence="5">
    <name type="scientific">bioreactor metagenome</name>
    <dbReference type="NCBI Taxonomy" id="1076179"/>
    <lineage>
        <taxon>unclassified sequences</taxon>
        <taxon>metagenomes</taxon>
        <taxon>ecological metagenomes</taxon>
    </lineage>
</organism>
<keyword evidence="1" id="KW-0436">Ligase</keyword>
<accession>A0A644XNM1</accession>
<sequence length="412" mass="44817">MTRRTAMVGVNRNAAQQLRSSGASPTLFCEEPELWEAKQLTSWLDEVGLSDAKLVWFDYQHEPPTSTAAVAQTLRSERIDGVLPGLEYAVEGAAALASSLGLPGAGVEAAHILRNKALLREATSHCAWGTVPFRHVTSAEDLADFLAGQPNDVIVKPVDRQASLGVVRLAPGADVRAAWVEVVGGAEPNQTIHGWVGLRQALVEECLVGDECSVEALVRDGAVVWVNLTAKHVLEGEHRVEIGHEIVPVEEWCWQTMQELVEAVHFRSGLLHAEFMRTARGPRLIECAGRPPGDQILNLIEQAWGFSPTAAWSAILCGDRPTLPTAPRGRASVAFVYSTDDGVVDVVPDRAVVPPQAVVSVTVTPQQEVRRPRSSWDRLGYVVTSSDMGLRGNYAESRTFADLLRPRLSERL</sequence>
<comment type="caution">
    <text evidence="5">The sequence shown here is derived from an EMBL/GenBank/DDBJ whole genome shotgun (WGS) entry which is preliminary data.</text>
</comment>
<evidence type="ECO:0000256" key="3">
    <source>
        <dbReference type="ARBA" id="ARBA00022840"/>
    </source>
</evidence>
<evidence type="ECO:0000256" key="2">
    <source>
        <dbReference type="ARBA" id="ARBA00022741"/>
    </source>
</evidence>
<dbReference type="GO" id="GO:0016874">
    <property type="term" value="F:ligase activity"/>
    <property type="evidence" value="ECO:0007669"/>
    <property type="project" value="UniProtKB-KW"/>
</dbReference>
<dbReference type="PANTHER" id="PTHR43585">
    <property type="entry name" value="FUMIPYRROLE BIOSYNTHESIS PROTEIN C"/>
    <property type="match status" value="1"/>
</dbReference>
<name>A0A644XNM1_9ZZZZ</name>
<protein>
    <recommendedName>
        <fullName evidence="4">ATP-grasp domain-containing protein</fullName>
    </recommendedName>
</protein>
<dbReference type="GO" id="GO:0046872">
    <property type="term" value="F:metal ion binding"/>
    <property type="evidence" value="ECO:0007669"/>
    <property type="project" value="InterPro"/>
</dbReference>
<dbReference type="Gene3D" id="3.40.50.20">
    <property type="match status" value="1"/>
</dbReference>
<keyword evidence="2" id="KW-0547">Nucleotide-binding</keyword>
<dbReference type="EMBL" id="VSSQ01002861">
    <property type="protein sequence ID" value="MPM17786.1"/>
    <property type="molecule type" value="Genomic_DNA"/>
</dbReference>
<dbReference type="InterPro" id="IPR052032">
    <property type="entry name" value="ATP-dep_AA_Ligase"/>
</dbReference>
<keyword evidence="3" id="KW-0067">ATP-binding</keyword>
<evidence type="ECO:0000256" key="1">
    <source>
        <dbReference type="ARBA" id="ARBA00022598"/>
    </source>
</evidence>
<dbReference type="InterPro" id="IPR011761">
    <property type="entry name" value="ATP-grasp"/>
</dbReference>
<dbReference type="PANTHER" id="PTHR43585:SF2">
    <property type="entry name" value="ATP-GRASP ENZYME FSQD"/>
    <property type="match status" value="1"/>
</dbReference>
<evidence type="ECO:0000313" key="5">
    <source>
        <dbReference type="EMBL" id="MPM17786.1"/>
    </source>
</evidence>
<dbReference type="GO" id="GO:0005524">
    <property type="term" value="F:ATP binding"/>
    <property type="evidence" value="ECO:0007669"/>
    <property type="project" value="UniProtKB-KW"/>
</dbReference>
<evidence type="ECO:0000259" key="4">
    <source>
        <dbReference type="PROSITE" id="PS50975"/>
    </source>
</evidence>